<feature type="compositionally biased region" description="Basic and acidic residues" evidence="1">
    <location>
        <begin position="94"/>
        <end position="103"/>
    </location>
</feature>
<dbReference type="AlphaFoldDB" id="A0A022W087"/>
<feature type="compositionally biased region" description="Basic residues" evidence="1">
    <location>
        <begin position="321"/>
        <end position="336"/>
    </location>
</feature>
<gene>
    <name evidence="2" type="ORF">H103_05182</name>
</gene>
<feature type="compositionally biased region" description="Basic and acidic residues" evidence="1">
    <location>
        <begin position="234"/>
        <end position="250"/>
    </location>
</feature>
<sequence>MDEFAQTRGVDDLFDDDVIPVASQPQPVHEPVDEPDTAPYSSTQPKEEPIDSAGPPSQVEQALHPKQDAAPSQHRKRGGAGRGRGRGNGFSRKLRPDTPKTPEKSGGSPSAHPAVTETPTQDQPLNGDADAQEKQPEKGQSADASKVDKNIGSTVDVPQEAEQAKETASPRVPAVRGDRSRTGGIRKPKLTEEELSERMAAAKLTAAKKAAAHARAEADEASFQEREKIALAKRLEEQQNRRVMLSEREKNRQRKLNSQTGREWDAEKSQDSFSEHSRGGSAYRRGAHGSIANDKRATTPPTSAGDYDNQPSPLFGDRGRGRGSRGGRGQGRRGVGRGRVLGDRNTEVSPPEQQAKVPTSDEFPALPGSEKQADTKGERTGATAWDKAPDILSMKEPSGTWADQVEISEELERVTTK</sequence>
<dbReference type="Proteomes" id="UP000023758">
    <property type="component" value="Unassembled WGS sequence"/>
</dbReference>
<name>A0A022W087_TRIRU</name>
<protein>
    <submittedName>
        <fullName evidence="2">Uncharacterized protein</fullName>
    </submittedName>
</protein>
<feature type="region of interest" description="Disordered" evidence="1">
    <location>
        <begin position="1"/>
        <end position="194"/>
    </location>
</feature>
<organism evidence="2">
    <name type="scientific">Trichophyton rubrum CBS 288.86</name>
    <dbReference type="NCBI Taxonomy" id="1215330"/>
    <lineage>
        <taxon>Eukaryota</taxon>
        <taxon>Fungi</taxon>
        <taxon>Dikarya</taxon>
        <taxon>Ascomycota</taxon>
        <taxon>Pezizomycotina</taxon>
        <taxon>Eurotiomycetes</taxon>
        <taxon>Eurotiomycetidae</taxon>
        <taxon>Onygenales</taxon>
        <taxon>Arthrodermataceae</taxon>
        <taxon>Trichophyton</taxon>
    </lineage>
</organism>
<reference evidence="2" key="1">
    <citation type="submission" date="2014-02" db="EMBL/GenBank/DDBJ databases">
        <title>The Genome Sequence of Trichophyton rubrum (morphotype fischeri) CBS 288.86.</title>
        <authorList>
            <consortium name="The Broad Institute Genomics Platform"/>
            <person name="Cuomo C.A."/>
            <person name="White T.C."/>
            <person name="Graser Y."/>
            <person name="Martinez-Rossi N."/>
            <person name="Heitman J."/>
            <person name="Young S.K."/>
            <person name="Zeng Q."/>
            <person name="Gargeya S."/>
            <person name="Abouelleil A."/>
            <person name="Alvarado L."/>
            <person name="Chapman S.B."/>
            <person name="Gainer-Dewar J."/>
            <person name="Goldberg J."/>
            <person name="Griggs A."/>
            <person name="Gujja S."/>
            <person name="Hansen M."/>
            <person name="Howarth C."/>
            <person name="Imamovic A."/>
            <person name="Larimer J."/>
            <person name="Martinez D."/>
            <person name="Murphy C."/>
            <person name="Pearson M.D."/>
            <person name="Persinoti G."/>
            <person name="Poon T."/>
            <person name="Priest M."/>
            <person name="Roberts A.D."/>
            <person name="Saif S."/>
            <person name="Shea T.D."/>
            <person name="Sykes S.N."/>
            <person name="Wortman J."/>
            <person name="Nusbaum C."/>
            <person name="Birren B."/>
        </authorList>
    </citation>
    <scope>NUCLEOTIDE SEQUENCE [LARGE SCALE GENOMIC DNA]</scope>
    <source>
        <strain evidence="2">CBS 288.86</strain>
    </source>
</reference>
<evidence type="ECO:0000313" key="2">
    <source>
        <dbReference type="EMBL" id="EZF51697.1"/>
    </source>
</evidence>
<dbReference type="EMBL" id="KK207865">
    <property type="protein sequence ID" value="EZF51697.1"/>
    <property type="molecule type" value="Genomic_DNA"/>
</dbReference>
<accession>A0A022W087</accession>
<feature type="compositionally biased region" description="Basic residues" evidence="1">
    <location>
        <begin position="73"/>
        <end position="85"/>
    </location>
</feature>
<dbReference type="OrthoDB" id="2402960at2759"/>
<evidence type="ECO:0000256" key="1">
    <source>
        <dbReference type="SAM" id="MobiDB-lite"/>
    </source>
</evidence>
<dbReference type="HOGENOM" id="CLU_043406_0_0_1"/>
<feature type="region of interest" description="Disordered" evidence="1">
    <location>
        <begin position="234"/>
        <end position="417"/>
    </location>
</feature>
<proteinExistence type="predicted"/>
<feature type="compositionally biased region" description="Basic and acidic residues" evidence="1">
    <location>
        <begin position="262"/>
        <end position="278"/>
    </location>
</feature>